<dbReference type="EMBL" id="CM017880">
    <property type="protein sequence ID" value="KAG1361166.1"/>
    <property type="molecule type" value="Genomic_DNA"/>
</dbReference>
<feature type="coiled-coil region" evidence="4">
    <location>
        <begin position="104"/>
        <end position="159"/>
    </location>
</feature>
<evidence type="ECO:0000256" key="2">
    <source>
        <dbReference type="ARBA" id="ARBA00023015"/>
    </source>
</evidence>
<sequence>MGSNAIEDYWIDGGGSDGELRCALESFCDMAPTAGVGIEEAYRDVCGLEQTRSRKRIKDESCAGPKSKACREKMRRDRLNDRFLELSSILDPGRPPKFDKSSILSDAARLLVQLRSEAQQVKESNEKLQETIKDLKVEKNELRDEKMRLKADKERINTLPVTVKEPHTLGRFLLERSVVMQNQAVLEMKVSGGLSREDLERIAGKDDSTFSGVDLATLIRKKYGRSYDVQLIKKFYNMAFNINFHHSAFLASSIVIFNTGFFG</sequence>
<dbReference type="Gene3D" id="3.30.428.40">
    <property type="entry name" value="Protein of unknown function DUF3067"/>
    <property type="match status" value="1"/>
</dbReference>
<dbReference type="InterPro" id="IPR011598">
    <property type="entry name" value="bHLH_dom"/>
</dbReference>
<dbReference type="Proteomes" id="UP000797356">
    <property type="component" value="Chromosome 9"/>
</dbReference>
<dbReference type="Gene3D" id="4.10.280.10">
    <property type="entry name" value="Helix-loop-helix DNA-binding domain"/>
    <property type="match status" value="1"/>
</dbReference>
<proteinExistence type="inferred from homology"/>
<evidence type="ECO:0000259" key="5">
    <source>
        <dbReference type="PROSITE" id="PS50888"/>
    </source>
</evidence>
<keyword evidence="7" id="KW-1185">Reference proteome</keyword>
<dbReference type="GO" id="GO:0046983">
    <property type="term" value="F:protein dimerization activity"/>
    <property type="evidence" value="ECO:0007669"/>
    <property type="project" value="InterPro"/>
</dbReference>
<evidence type="ECO:0000313" key="7">
    <source>
        <dbReference type="Proteomes" id="UP000797356"/>
    </source>
</evidence>
<evidence type="ECO:0000313" key="6">
    <source>
        <dbReference type="EMBL" id="KAG1361166.1"/>
    </source>
</evidence>
<dbReference type="PANTHER" id="PTHR46133:SF15">
    <property type="entry name" value="BHLH TRANSCRIPTION FACTOR"/>
    <property type="match status" value="1"/>
</dbReference>
<dbReference type="OrthoDB" id="515493at2759"/>
<protein>
    <submittedName>
        <fullName evidence="6">Putative Transcription factor bHLH115</fullName>
    </submittedName>
</protein>
<organism evidence="6 7">
    <name type="scientific">Cocos nucifera</name>
    <name type="common">Coconut palm</name>
    <dbReference type="NCBI Taxonomy" id="13894"/>
    <lineage>
        <taxon>Eukaryota</taxon>
        <taxon>Viridiplantae</taxon>
        <taxon>Streptophyta</taxon>
        <taxon>Embryophyta</taxon>
        <taxon>Tracheophyta</taxon>
        <taxon>Spermatophyta</taxon>
        <taxon>Magnoliopsida</taxon>
        <taxon>Liliopsida</taxon>
        <taxon>Arecaceae</taxon>
        <taxon>Arecoideae</taxon>
        <taxon>Cocoseae</taxon>
        <taxon>Attaleinae</taxon>
        <taxon>Cocos</taxon>
    </lineage>
</organism>
<dbReference type="InterPro" id="IPR044818">
    <property type="entry name" value="ILR3-like"/>
</dbReference>
<keyword evidence="3" id="KW-0804">Transcription</keyword>
<reference evidence="6" key="1">
    <citation type="journal article" date="2017" name="Gigascience">
        <title>The genome draft of coconut (Cocos nucifera).</title>
        <authorList>
            <person name="Xiao Y."/>
            <person name="Xu P."/>
            <person name="Fan H."/>
            <person name="Baudouin L."/>
            <person name="Xia W."/>
            <person name="Bocs S."/>
            <person name="Xu J."/>
            <person name="Li Q."/>
            <person name="Guo A."/>
            <person name="Zhou L."/>
            <person name="Li J."/>
            <person name="Wu Y."/>
            <person name="Ma Z."/>
            <person name="Armero A."/>
            <person name="Issali A.E."/>
            <person name="Liu N."/>
            <person name="Peng M."/>
            <person name="Yang Y."/>
        </authorList>
    </citation>
    <scope>NUCLEOTIDE SEQUENCE</scope>
    <source>
        <tissue evidence="6">Spear leaf of Hainan Tall coconut</tissue>
    </source>
</reference>
<comment type="caution">
    <text evidence="6">The sequence shown here is derived from an EMBL/GenBank/DDBJ whole genome shotgun (WGS) entry which is preliminary data.</text>
</comment>
<evidence type="ECO:0000256" key="4">
    <source>
        <dbReference type="SAM" id="Coils"/>
    </source>
</evidence>
<keyword evidence="2" id="KW-0805">Transcription regulation</keyword>
<reference evidence="6" key="2">
    <citation type="submission" date="2019-07" db="EMBL/GenBank/DDBJ databases">
        <authorList>
            <person name="Yang Y."/>
            <person name="Bocs S."/>
            <person name="Baudouin L."/>
        </authorList>
    </citation>
    <scope>NUCLEOTIDE SEQUENCE</scope>
    <source>
        <tissue evidence="6">Spear leaf of Hainan Tall coconut</tissue>
    </source>
</reference>
<dbReference type="SMART" id="SM00353">
    <property type="entry name" value="HLH"/>
    <property type="match status" value="1"/>
</dbReference>
<keyword evidence="4" id="KW-0175">Coiled coil</keyword>
<name>A0A8K0IKN6_COCNU</name>
<evidence type="ECO:0000256" key="1">
    <source>
        <dbReference type="ARBA" id="ARBA00005510"/>
    </source>
</evidence>
<dbReference type="Pfam" id="PF00010">
    <property type="entry name" value="HLH"/>
    <property type="match status" value="1"/>
</dbReference>
<dbReference type="GO" id="GO:0003700">
    <property type="term" value="F:DNA-binding transcription factor activity"/>
    <property type="evidence" value="ECO:0007669"/>
    <property type="project" value="InterPro"/>
</dbReference>
<dbReference type="PANTHER" id="PTHR46133">
    <property type="entry name" value="BHLH TRANSCRIPTION FACTOR"/>
    <property type="match status" value="1"/>
</dbReference>
<gene>
    <name evidence="6" type="ORF">COCNU_09G006290</name>
</gene>
<dbReference type="AlphaFoldDB" id="A0A8K0IKN6"/>
<evidence type="ECO:0000256" key="3">
    <source>
        <dbReference type="ARBA" id="ARBA00023163"/>
    </source>
</evidence>
<dbReference type="SUPFAM" id="SSF47459">
    <property type="entry name" value="HLH, helix-loop-helix DNA-binding domain"/>
    <property type="match status" value="1"/>
</dbReference>
<accession>A0A8K0IKN6</accession>
<dbReference type="InterPro" id="IPR036638">
    <property type="entry name" value="HLH_DNA-bd_sf"/>
</dbReference>
<feature type="domain" description="BHLH" evidence="5">
    <location>
        <begin position="63"/>
        <end position="114"/>
    </location>
</feature>
<dbReference type="PROSITE" id="PS50888">
    <property type="entry name" value="BHLH"/>
    <property type="match status" value="1"/>
</dbReference>
<dbReference type="GO" id="GO:0006879">
    <property type="term" value="P:intracellular iron ion homeostasis"/>
    <property type="evidence" value="ECO:0007669"/>
    <property type="project" value="InterPro"/>
</dbReference>
<dbReference type="CDD" id="cd11446">
    <property type="entry name" value="bHLH_AtILR3_like"/>
    <property type="match status" value="1"/>
</dbReference>
<comment type="similarity">
    <text evidence="1">Belongs to the bHLH protein family.</text>
</comment>